<dbReference type="Proteomes" id="UP000236454">
    <property type="component" value="Unassembled WGS sequence"/>
</dbReference>
<proteinExistence type="predicted"/>
<dbReference type="Pfam" id="PF00583">
    <property type="entry name" value="Acetyltransf_1"/>
    <property type="match status" value="1"/>
</dbReference>
<dbReference type="InterPro" id="IPR016181">
    <property type="entry name" value="Acyl_CoA_acyltransferase"/>
</dbReference>
<dbReference type="Gene3D" id="3.40.630.30">
    <property type="match status" value="1"/>
</dbReference>
<evidence type="ECO:0000313" key="2">
    <source>
        <dbReference type="EMBL" id="SFT34598.1"/>
    </source>
</evidence>
<dbReference type="CDD" id="cd04301">
    <property type="entry name" value="NAT_SF"/>
    <property type="match status" value="1"/>
</dbReference>
<evidence type="ECO:0000259" key="1">
    <source>
        <dbReference type="PROSITE" id="PS51186"/>
    </source>
</evidence>
<name>A0A1I6X889_9FLAO</name>
<evidence type="ECO:0000313" key="3">
    <source>
        <dbReference type="Proteomes" id="UP000236454"/>
    </source>
</evidence>
<dbReference type="GO" id="GO:0016747">
    <property type="term" value="F:acyltransferase activity, transferring groups other than amino-acyl groups"/>
    <property type="evidence" value="ECO:0007669"/>
    <property type="project" value="InterPro"/>
</dbReference>
<gene>
    <name evidence="2" type="ORF">SAMN05216474_0010</name>
</gene>
<dbReference type="STRING" id="477690.SAMN05216474_0010"/>
<feature type="domain" description="N-acetyltransferase" evidence="1">
    <location>
        <begin position="18"/>
        <end position="164"/>
    </location>
</feature>
<dbReference type="EMBL" id="FPAS01000001">
    <property type="protein sequence ID" value="SFT34598.1"/>
    <property type="molecule type" value="Genomic_DNA"/>
</dbReference>
<reference evidence="2 3" key="1">
    <citation type="submission" date="2016-10" db="EMBL/GenBank/DDBJ databases">
        <authorList>
            <person name="de Groot N.N."/>
        </authorList>
    </citation>
    <scope>NUCLEOTIDE SEQUENCE [LARGE SCALE GENOMIC DNA]</scope>
    <source>
        <strain evidence="2 3">CGMCC 1.7005</strain>
    </source>
</reference>
<dbReference type="SUPFAM" id="SSF55729">
    <property type="entry name" value="Acyl-CoA N-acyltransferases (Nat)"/>
    <property type="match status" value="1"/>
</dbReference>
<sequence length="165" mass="19606">MNLKNVLFFEAKHIGKPGMIREFHVKDTTPLLELFDANTPKYFHPEEKEDLKHYLENEVENYFVYTFENGLVAAGGINYKPEEHTAILSWDIVHPEFQGKGIGSELVKHRLHFIAQQRIYSRCIVRTSQLVYPFYLKHNFKLISKHPDFWAKGYDMYYMKLIFES</sequence>
<accession>A0A1I6X889</accession>
<dbReference type="RefSeq" id="WP_090244701.1">
    <property type="nucleotide sequence ID" value="NZ_FPAS01000001.1"/>
</dbReference>
<keyword evidence="3" id="KW-1185">Reference proteome</keyword>
<dbReference type="PROSITE" id="PS51186">
    <property type="entry name" value="GNAT"/>
    <property type="match status" value="1"/>
</dbReference>
<protein>
    <submittedName>
        <fullName evidence="2">N-acetylglutamate synthase, GNAT family</fullName>
    </submittedName>
</protein>
<organism evidence="2 3">
    <name type="scientific">Lishizhenia tianjinensis</name>
    <dbReference type="NCBI Taxonomy" id="477690"/>
    <lineage>
        <taxon>Bacteria</taxon>
        <taxon>Pseudomonadati</taxon>
        <taxon>Bacteroidota</taxon>
        <taxon>Flavobacteriia</taxon>
        <taxon>Flavobacteriales</taxon>
        <taxon>Crocinitomicaceae</taxon>
        <taxon>Lishizhenia</taxon>
    </lineage>
</organism>
<dbReference type="OrthoDB" id="961272at2"/>
<dbReference type="AlphaFoldDB" id="A0A1I6X889"/>
<dbReference type="InterPro" id="IPR000182">
    <property type="entry name" value="GNAT_dom"/>
</dbReference>